<dbReference type="InterPro" id="IPR001223">
    <property type="entry name" value="Glyco_hydro18_cat"/>
</dbReference>
<dbReference type="InterPro" id="IPR017853">
    <property type="entry name" value="GH"/>
</dbReference>
<dbReference type="SUPFAM" id="SSF51445">
    <property type="entry name" value="(Trans)glycosidases"/>
    <property type="match status" value="1"/>
</dbReference>
<dbReference type="GO" id="GO:0008061">
    <property type="term" value="F:chitin binding"/>
    <property type="evidence" value="ECO:0007669"/>
    <property type="project" value="InterPro"/>
</dbReference>
<sequence>MLRFIPILALAISLTEQVVTPELVPERNYRFPVDDITVESIIKESGSLSKEEAEKRNFKNPVLAYVAPWNTYGYDLAKKTAKKLTHVSPIWFKARPYRQNGALQCKVEGSPDIDRSFMEALKAENWQISIVPLISFEKWGVEAPRFLRDTAAQTRCAHQIVDFLTRNEFDGAVLNMFTTFSFVTRAASPGYKKMIYEAMEEFAQQFTDKSLEVIFSMVPSINSIFYENDAFSGTDFQRLTDMSTFLEIDLFGIPLDDELLEVSPYDWLYKGLKHAENGGANMSRVLMGTHFFGYQNTDPMNFPSPDSSLGEVANKELMEKLKSGKVDIKWDADIWEHAFVHKETVIYYPTLSSLERKFKLAEHFHVGVAIWEYGQGLDYFARVF</sequence>
<feature type="chain" id="PRO_5035943513" description="Chitinase domain-containing protein 1" evidence="3">
    <location>
        <begin position="18"/>
        <end position="384"/>
    </location>
</feature>
<keyword evidence="6" id="KW-1185">Reference proteome</keyword>
<dbReference type="InterPro" id="IPR029070">
    <property type="entry name" value="Chitinase_insertion_sf"/>
</dbReference>
<evidence type="ECO:0000256" key="1">
    <source>
        <dbReference type="ARBA" id="ARBA00009336"/>
    </source>
</evidence>
<dbReference type="PANTHER" id="PTHR46066">
    <property type="entry name" value="CHITINASE DOMAIN-CONTAINING PROTEIN 1 FAMILY MEMBER"/>
    <property type="match status" value="1"/>
</dbReference>
<proteinExistence type="inferred from homology"/>
<dbReference type="Proteomes" id="UP000835052">
    <property type="component" value="Unassembled WGS sequence"/>
</dbReference>
<evidence type="ECO:0000256" key="3">
    <source>
        <dbReference type="SAM" id="SignalP"/>
    </source>
</evidence>
<reference evidence="5" key="1">
    <citation type="submission" date="2020-10" db="EMBL/GenBank/DDBJ databases">
        <authorList>
            <person name="Kikuchi T."/>
        </authorList>
    </citation>
    <scope>NUCLEOTIDE SEQUENCE</scope>
    <source>
        <strain evidence="5">NKZ352</strain>
    </source>
</reference>
<dbReference type="SMART" id="SM00636">
    <property type="entry name" value="Glyco_18"/>
    <property type="match status" value="1"/>
</dbReference>
<evidence type="ECO:0000313" key="6">
    <source>
        <dbReference type="Proteomes" id="UP000835052"/>
    </source>
</evidence>
<dbReference type="EMBL" id="CAJGYM010000110">
    <property type="protein sequence ID" value="CAD6197945.1"/>
    <property type="molecule type" value="Genomic_DNA"/>
</dbReference>
<dbReference type="AlphaFoldDB" id="A0A8S1HMT8"/>
<gene>
    <name evidence="5" type="ORF">CAUJ_LOCUS13852</name>
</gene>
<dbReference type="GO" id="GO:0070492">
    <property type="term" value="F:oligosaccharide binding"/>
    <property type="evidence" value="ECO:0007669"/>
    <property type="project" value="TreeGrafter"/>
</dbReference>
<comment type="similarity">
    <text evidence="1">Belongs to the glycosyl hydrolase 18 family.</text>
</comment>
<feature type="domain" description="Chitinase II/V-like catalytic" evidence="4">
    <location>
        <begin position="60"/>
        <end position="376"/>
    </location>
</feature>
<dbReference type="OrthoDB" id="10254444at2759"/>
<name>A0A8S1HMT8_9PELO</name>
<comment type="caution">
    <text evidence="5">The sequence shown here is derived from an EMBL/GenBank/DDBJ whole genome shotgun (WGS) entry which is preliminary data.</text>
</comment>
<dbReference type="Pfam" id="PF00704">
    <property type="entry name" value="Glyco_hydro_18"/>
    <property type="match status" value="1"/>
</dbReference>
<evidence type="ECO:0000259" key="4">
    <source>
        <dbReference type="SMART" id="SM00636"/>
    </source>
</evidence>
<dbReference type="GO" id="GO:0005975">
    <property type="term" value="P:carbohydrate metabolic process"/>
    <property type="evidence" value="ECO:0007669"/>
    <property type="project" value="InterPro"/>
</dbReference>
<protein>
    <recommendedName>
        <fullName evidence="2">Chitinase domain-containing protein 1</fullName>
    </recommendedName>
</protein>
<dbReference type="Gene3D" id="3.20.20.80">
    <property type="entry name" value="Glycosidases"/>
    <property type="match status" value="1"/>
</dbReference>
<dbReference type="PANTHER" id="PTHR46066:SF2">
    <property type="entry name" value="CHITINASE DOMAIN-CONTAINING PROTEIN 1"/>
    <property type="match status" value="1"/>
</dbReference>
<evidence type="ECO:0000256" key="2">
    <source>
        <dbReference type="ARBA" id="ARBA00040976"/>
    </source>
</evidence>
<dbReference type="Gene3D" id="3.10.50.10">
    <property type="match status" value="1"/>
</dbReference>
<organism evidence="5 6">
    <name type="scientific">Caenorhabditis auriculariae</name>
    <dbReference type="NCBI Taxonomy" id="2777116"/>
    <lineage>
        <taxon>Eukaryota</taxon>
        <taxon>Metazoa</taxon>
        <taxon>Ecdysozoa</taxon>
        <taxon>Nematoda</taxon>
        <taxon>Chromadorea</taxon>
        <taxon>Rhabditida</taxon>
        <taxon>Rhabditina</taxon>
        <taxon>Rhabditomorpha</taxon>
        <taxon>Rhabditoidea</taxon>
        <taxon>Rhabditidae</taxon>
        <taxon>Peloderinae</taxon>
        <taxon>Caenorhabditis</taxon>
    </lineage>
</organism>
<accession>A0A8S1HMT8</accession>
<feature type="signal peptide" evidence="3">
    <location>
        <begin position="1"/>
        <end position="17"/>
    </location>
</feature>
<dbReference type="InterPro" id="IPR011583">
    <property type="entry name" value="Chitinase_II/V-like_cat"/>
</dbReference>
<keyword evidence="3" id="KW-0732">Signal</keyword>
<dbReference type="GO" id="GO:0012505">
    <property type="term" value="C:endomembrane system"/>
    <property type="evidence" value="ECO:0007669"/>
    <property type="project" value="TreeGrafter"/>
</dbReference>
<evidence type="ECO:0000313" key="5">
    <source>
        <dbReference type="EMBL" id="CAD6197945.1"/>
    </source>
</evidence>